<dbReference type="EMBL" id="JACHXX010000001">
    <property type="protein sequence ID" value="MBB3160940.1"/>
    <property type="molecule type" value="Genomic_DNA"/>
</dbReference>
<organism evidence="1 2">
    <name type="scientific">Rhizobium laguerreae</name>
    <dbReference type="NCBI Taxonomy" id="1076926"/>
    <lineage>
        <taxon>Bacteria</taxon>
        <taxon>Pseudomonadati</taxon>
        <taxon>Pseudomonadota</taxon>
        <taxon>Alphaproteobacteria</taxon>
        <taxon>Hyphomicrobiales</taxon>
        <taxon>Rhizobiaceae</taxon>
        <taxon>Rhizobium/Agrobacterium group</taxon>
        <taxon>Rhizobium</taxon>
    </lineage>
</organism>
<dbReference type="GO" id="GO:0003677">
    <property type="term" value="F:DNA binding"/>
    <property type="evidence" value="ECO:0007669"/>
    <property type="project" value="UniProtKB-KW"/>
</dbReference>
<evidence type="ECO:0000313" key="1">
    <source>
        <dbReference type="EMBL" id="MBB3160940.1"/>
    </source>
</evidence>
<accession>A0ABR6G4S9</accession>
<protein>
    <submittedName>
        <fullName evidence="1">DNA-binding CsgD family transcriptional regulator</fullName>
    </submittedName>
</protein>
<keyword evidence="2" id="KW-1185">Reference proteome</keyword>
<sequence>MVGYLKGAMRKLDSVSRMQAVAGAFRYRLL</sequence>
<name>A0ABR6G4S9_9HYPH</name>
<evidence type="ECO:0000313" key="2">
    <source>
        <dbReference type="Proteomes" id="UP000542811"/>
    </source>
</evidence>
<gene>
    <name evidence="1" type="ORF">FHS25_001372</name>
</gene>
<keyword evidence="1" id="KW-0238">DNA-binding</keyword>
<comment type="caution">
    <text evidence="1">The sequence shown here is derived from an EMBL/GenBank/DDBJ whole genome shotgun (WGS) entry which is preliminary data.</text>
</comment>
<reference evidence="1 2" key="1">
    <citation type="submission" date="2020-08" db="EMBL/GenBank/DDBJ databases">
        <title>Genomic Encyclopedia of Type Strains, Phase III (KMG-III): the genomes of soil and plant-associated and newly described type strains.</title>
        <authorList>
            <person name="Whitman W."/>
        </authorList>
    </citation>
    <scope>NUCLEOTIDE SEQUENCE [LARGE SCALE GENOMIC DNA]</scope>
    <source>
        <strain evidence="1 2">CECT 8280</strain>
    </source>
</reference>
<dbReference type="Proteomes" id="UP000542811">
    <property type="component" value="Unassembled WGS sequence"/>
</dbReference>
<proteinExistence type="predicted"/>